<keyword evidence="1" id="KW-0812">Transmembrane</keyword>
<keyword evidence="1" id="KW-1133">Transmembrane helix</keyword>
<reference evidence="2" key="2">
    <citation type="submission" date="2020-09" db="EMBL/GenBank/DDBJ databases">
        <authorList>
            <person name="Sun Q."/>
            <person name="Zhou Y."/>
        </authorList>
    </citation>
    <scope>NUCLEOTIDE SEQUENCE</scope>
    <source>
        <strain evidence="2">CGMCC 1.15367</strain>
    </source>
</reference>
<evidence type="ECO:0000313" key="3">
    <source>
        <dbReference type="Proteomes" id="UP000644699"/>
    </source>
</evidence>
<feature type="transmembrane region" description="Helical" evidence="1">
    <location>
        <begin position="13"/>
        <end position="38"/>
    </location>
</feature>
<sequence length="74" mass="7880">MLLTFSRHPKCRAILWLIAYGSGTASRLFMAAMLLLIVANGSAHRVSLETQELGSMAPRGCASCVSLASREAGK</sequence>
<gene>
    <name evidence="2" type="ORF">GCM10011390_42010</name>
</gene>
<organism evidence="2 3">
    <name type="scientific">Aureimonas endophytica</name>
    <dbReference type="NCBI Taxonomy" id="2027858"/>
    <lineage>
        <taxon>Bacteria</taxon>
        <taxon>Pseudomonadati</taxon>
        <taxon>Pseudomonadota</taxon>
        <taxon>Alphaproteobacteria</taxon>
        <taxon>Hyphomicrobiales</taxon>
        <taxon>Aurantimonadaceae</taxon>
        <taxon>Aureimonas</taxon>
    </lineage>
</organism>
<evidence type="ECO:0000256" key="1">
    <source>
        <dbReference type="SAM" id="Phobius"/>
    </source>
</evidence>
<dbReference type="RefSeq" id="WP_188911986.1">
    <property type="nucleotide sequence ID" value="NZ_BMIQ01000008.1"/>
</dbReference>
<accession>A0A916ZZ11</accession>
<keyword evidence="3" id="KW-1185">Reference proteome</keyword>
<comment type="caution">
    <text evidence="2">The sequence shown here is derived from an EMBL/GenBank/DDBJ whole genome shotgun (WGS) entry which is preliminary data.</text>
</comment>
<name>A0A916ZZ11_9HYPH</name>
<dbReference type="AlphaFoldDB" id="A0A916ZZ11"/>
<proteinExistence type="predicted"/>
<reference evidence="2" key="1">
    <citation type="journal article" date="2014" name="Int. J. Syst. Evol. Microbiol.">
        <title>Complete genome sequence of Corynebacterium casei LMG S-19264T (=DSM 44701T), isolated from a smear-ripened cheese.</title>
        <authorList>
            <consortium name="US DOE Joint Genome Institute (JGI-PGF)"/>
            <person name="Walter F."/>
            <person name="Albersmeier A."/>
            <person name="Kalinowski J."/>
            <person name="Ruckert C."/>
        </authorList>
    </citation>
    <scope>NUCLEOTIDE SEQUENCE</scope>
    <source>
        <strain evidence="2">CGMCC 1.15367</strain>
    </source>
</reference>
<evidence type="ECO:0000313" key="2">
    <source>
        <dbReference type="EMBL" id="GGE18428.1"/>
    </source>
</evidence>
<dbReference type="Proteomes" id="UP000644699">
    <property type="component" value="Unassembled WGS sequence"/>
</dbReference>
<protein>
    <submittedName>
        <fullName evidence="2">Uncharacterized protein</fullName>
    </submittedName>
</protein>
<dbReference type="EMBL" id="BMIQ01000008">
    <property type="protein sequence ID" value="GGE18428.1"/>
    <property type="molecule type" value="Genomic_DNA"/>
</dbReference>
<keyword evidence="1" id="KW-0472">Membrane</keyword>